<feature type="transmembrane region" description="Helical" evidence="5">
    <location>
        <begin position="256"/>
        <end position="272"/>
    </location>
</feature>
<comment type="subcellular location">
    <subcellularLocation>
        <location evidence="1">Membrane</location>
        <topology evidence="1">Multi-pass membrane protein</topology>
    </subcellularLocation>
</comment>
<evidence type="ECO:0000256" key="5">
    <source>
        <dbReference type="SAM" id="Phobius"/>
    </source>
</evidence>
<feature type="transmembrane region" description="Helical" evidence="5">
    <location>
        <begin position="235"/>
        <end position="250"/>
    </location>
</feature>
<keyword evidence="4 5" id="KW-0472">Membrane</keyword>
<keyword evidence="7" id="KW-0436">Ligase</keyword>
<feature type="domain" description="O-antigen ligase-related" evidence="6">
    <location>
        <begin position="242"/>
        <end position="366"/>
    </location>
</feature>
<dbReference type="RefSeq" id="WP_170201241.1">
    <property type="nucleotide sequence ID" value="NZ_RJKE01000001.1"/>
</dbReference>
<dbReference type="InterPro" id="IPR051533">
    <property type="entry name" value="WaaL-like"/>
</dbReference>
<feature type="transmembrane region" description="Helical" evidence="5">
    <location>
        <begin position="119"/>
        <end position="137"/>
    </location>
</feature>
<accession>A0A3N1CPU2</accession>
<evidence type="ECO:0000256" key="2">
    <source>
        <dbReference type="ARBA" id="ARBA00022692"/>
    </source>
</evidence>
<evidence type="ECO:0000256" key="3">
    <source>
        <dbReference type="ARBA" id="ARBA00022989"/>
    </source>
</evidence>
<gene>
    <name evidence="7" type="ORF">EDD29_0221</name>
</gene>
<feature type="transmembrane region" description="Helical" evidence="5">
    <location>
        <begin position="279"/>
        <end position="297"/>
    </location>
</feature>
<proteinExistence type="predicted"/>
<evidence type="ECO:0000256" key="4">
    <source>
        <dbReference type="ARBA" id="ARBA00023136"/>
    </source>
</evidence>
<organism evidence="7 8">
    <name type="scientific">Actinocorallia herbida</name>
    <dbReference type="NCBI Taxonomy" id="58109"/>
    <lineage>
        <taxon>Bacteria</taxon>
        <taxon>Bacillati</taxon>
        <taxon>Actinomycetota</taxon>
        <taxon>Actinomycetes</taxon>
        <taxon>Streptosporangiales</taxon>
        <taxon>Thermomonosporaceae</taxon>
        <taxon>Actinocorallia</taxon>
    </lineage>
</organism>
<feature type="transmembrane region" description="Helical" evidence="5">
    <location>
        <begin position="416"/>
        <end position="435"/>
    </location>
</feature>
<protein>
    <submittedName>
        <fullName evidence="7">O-antigen ligase-like membrane protein</fullName>
    </submittedName>
</protein>
<evidence type="ECO:0000259" key="6">
    <source>
        <dbReference type="Pfam" id="PF04932"/>
    </source>
</evidence>
<dbReference type="InterPro" id="IPR007016">
    <property type="entry name" value="O-antigen_ligase-rel_domated"/>
</dbReference>
<dbReference type="AlphaFoldDB" id="A0A3N1CPU2"/>
<feature type="transmembrane region" description="Helical" evidence="5">
    <location>
        <begin position="88"/>
        <end position="107"/>
    </location>
</feature>
<keyword evidence="3 5" id="KW-1133">Transmembrane helix</keyword>
<name>A0A3N1CPU2_9ACTN</name>
<feature type="transmembrane region" description="Helical" evidence="5">
    <location>
        <begin position="58"/>
        <end position="76"/>
    </location>
</feature>
<keyword evidence="8" id="KW-1185">Reference proteome</keyword>
<dbReference type="EMBL" id="RJKE01000001">
    <property type="protein sequence ID" value="ROO82738.1"/>
    <property type="molecule type" value="Genomic_DNA"/>
</dbReference>
<dbReference type="GO" id="GO:0016020">
    <property type="term" value="C:membrane"/>
    <property type="evidence" value="ECO:0007669"/>
    <property type="project" value="UniProtKB-SubCell"/>
</dbReference>
<dbReference type="Pfam" id="PF04932">
    <property type="entry name" value="Wzy_C"/>
    <property type="match status" value="1"/>
</dbReference>
<dbReference type="GO" id="GO:0016874">
    <property type="term" value="F:ligase activity"/>
    <property type="evidence" value="ECO:0007669"/>
    <property type="project" value="UniProtKB-KW"/>
</dbReference>
<dbReference type="PANTHER" id="PTHR37422:SF13">
    <property type="entry name" value="LIPOPOLYSACCHARIDE BIOSYNTHESIS PROTEIN PA4999-RELATED"/>
    <property type="match status" value="1"/>
</dbReference>
<feature type="transmembrane region" description="Helical" evidence="5">
    <location>
        <begin position="359"/>
        <end position="379"/>
    </location>
</feature>
<sequence>MSATGTSTGAPPVDGAAPVRRPTVDGASLAIVYVLLLTVIPARLVLAGLPISLSPSDIVALGTALTWLCATCTMTLGVAKGRSPVRTALFAFAVACLLSYGLAAMRYTPGDELKLADRTLLIMLGLTGFAIAVCDGVRTGERLERLLKAAVVGGAIMGVFGALQFLFAYDATRLLNLPLLRAATEGGVVLDRGGLPRVASTTGHPIEFGVVCAMLLPLAAHFAFAARDRGEPQRVWWACTGLIASGLLFSVSRSPILGVAVAFLVLLVGWPARRMARIVAGSAGALAVLAVVYPKILRTIYGLFANFGADSSVEYRRHRYEIAQTEFAKHPLFGRGIGTWYVPKYIAFDNQWIMTALDAGAVGVLTLAGILLAGIYACARVRWAAECDARTRSLAVALAAAIAVPVIGALTFDLLAFHIATGLMFLSVGAAGALLRVHRERTRPPVAAFEPAAERSR</sequence>
<keyword evidence="2 5" id="KW-0812">Transmembrane</keyword>
<evidence type="ECO:0000256" key="1">
    <source>
        <dbReference type="ARBA" id="ARBA00004141"/>
    </source>
</evidence>
<feature type="transmembrane region" description="Helical" evidence="5">
    <location>
        <begin position="30"/>
        <end position="52"/>
    </location>
</feature>
<evidence type="ECO:0000313" key="8">
    <source>
        <dbReference type="Proteomes" id="UP000272400"/>
    </source>
</evidence>
<evidence type="ECO:0000313" key="7">
    <source>
        <dbReference type="EMBL" id="ROO82738.1"/>
    </source>
</evidence>
<feature type="transmembrane region" description="Helical" evidence="5">
    <location>
        <begin position="391"/>
        <end position="410"/>
    </location>
</feature>
<dbReference type="PANTHER" id="PTHR37422">
    <property type="entry name" value="TEICHURONIC ACID BIOSYNTHESIS PROTEIN TUAE"/>
    <property type="match status" value="1"/>
</dbReference>
<reference evidence="7 8" key="1">
    <citation type="submission" date="2018-11" db="EMBL/GenBank/DDBJ databases">
        <title>Sequencing the genomes of 1000 actinobacteria strains.</title>
        <authorList>
            <person name="Klenk H.-P."/>
        </authorList>
    </citation>
    <scope>NUCLEOTIDE SEQUENCE [LARGE SCALE GENOMIC DNA]</scope>
    <source>
        <strain evidence="7 8">DSM 44254</strain>
    </source>
</reference>
<feature type="transmembrane region" description="Helical" evidence="5">
    <location>
        <begin position="206"/>
        <end position="226"/>
    </location>
</feature>
<dbReference type="Proteomes" id="UP000272400">
    <property type="component" value="Unassembled WGS sequence"/>
</dbReference>
<comment type="caution">
    <text evidence="7">The sequence shown here is derived from an EMBL/GenBank/DDBJ whole genome shotgun (WGS) entry which is preliminary data.</text>
</comment>
<feature type="transmembrane region" description="Helical" evidence="5">
    <location>
        <begin position="149"/>
        <end position="169"/>
    </location>
</feature>